<feature type="region of interest" description="Disordered" evidence="1">
    <location>
        <begin position="1"/>
        <end position="164"/>
    </location>
</feature>
<evidence type="ECO:0000313" key="3">
    <source>
        <dbReference type="Proteomes" id="UP000241462"/>
    </source>
</evidence>
<evidence type="ECO:0000256" key="1">
    <source>
        <dbReference type="SAM" id="MobiDB-lite"/>
    </source>
</evidence>
<accession>A0A2T2ZVZ3</accession>
<dbReference type="EMBL" id="KZ678620">
    <property type="protein sequence ID" value="PSR78118.1"/>
    <property type="molecule type" value="Genomic_DNA"/>
</dbReference>
<dbReference type="AlphaFoldDB" id="A0A2T2ZVZ3"/>
<proteinExistence type="predicted"/>
<gene>
    <name evidence="2" type="ORF">BD289DRAFT_456407</name>
</gene>
<reference evidence="2 3" key="1">
    <citation type="journal article" date="2018" name="Mycol. Prog.">
        <title>Coniella lustricola, a new species from submerged detritus.</title>
        <authorList>
            <person name="Raudabaugh D.B."/>
            <person name="Iturriaga T."/>
            <person name="Carver A."/>
            <person name="Mondo S."/>
            <person name="Pangilinan J."/>
            <person name="Lipzen A."/>
            <person name="He G."/>
            <person name="Amirebrahimi M."/>
            <person name="Grigoriev I.V."/>
            <person name="Miller A.N."/>
        </authorList>
    </citation>
    <scope>NUCLEOTIDE SEQUENCE [LARGE SCALE GENOMIC DNA]</scope>
    <source>
        <strain evidence="2 3">B22-T-1</strain>
    </source>
</reference>
<sequence>MALEKEPKQRIRPLAAARRAAIRRRDDLVPATRPIEVGKKPRRPEVRDRERLRECPRERSKDPRGMDRQQGRIHHSEHKSVPTPERKRHESEKASQSKSTKKAAGKKQESSAPTTNKSHRGTAFSSSKSQPKSKVEANTPASVKKEQPNEPPKKASQAKPHKKNVAWREPVSLFLPRKKTCTYKVITRSARPEKYAVRRSRSVAEHPVSVKNPRLGQFIANTKFICVPRTKIILDVETDNLIWKAMTSAAGYPLTKGKFSKAVISGVFACRSRWKDRGQTVDEFWQAVGSSSTWLQQLDARIARNFFLKLCLLYEKGTSKQSSNEMLEGVQDLYYFFREKNAADLQRFRVDGVVAAEPARPAPARDNARVQSLGPVKNRLIPIEAFGAEKMKRRQEANRQMKEIGRDGVVPKRAPGTDKRPTPMMH</sequence>
<protein>
    <submittedName>
        <fullName evidence="2">Uncharacterized protein</fullName>
    </submittedName>
</protein>
<organism evidence="2 3">
    <name type="scientific">Coniella lustricola</name>
    <dbReference type="NCBI Taxonomy" id="2025994"/>
    <lineage>
        <taxon>Eukaryota</taxon>
        <taxon>Fungi</taxon>
        <taxon>Dikarya</taxon>
        <taxon>Ascomycota</taxon>
        <taxon>Pezizomycotina</taxon>
        <taxon>Sordariomycetes</taxon>
        <taxon>Sordariomycetidae</taxon>
        <taxon>Diaporthales</taxon>
        <taxon>Schizoparmaceae</taxon>
        <taxon>Coniella</taxon>
    </lineage>
</organism>
<name>A0A2T2ZVZ3_9PEZI</name>
<feature type="compositionally biased region" description="Polar residues" evidence="1">
    <location>
        <begin position="123"/>
        <end position="132"/>
    </location>
</feature>
<keyword evidence="3" id="KW-1185">Reference proteome</keyword>
<feature type="compositionally biased region" description="Basic and acidic residues" evidence="1">
    <location>
        <begin position="78"/>
        <end position="95"/>
    </location>
</feature>
<feature type="compositionally biased region" description="Basic and acidic residues" evidence="1">
    <location>
        <begin position="36"/>
        <end position="70"/>
    </location>
</feature>
<dbReference type="InParanoid" id="A0A2T2ZVZ3"/>
<evidence type="ECO:0000313" key="2">
    <source>
        <dbReference type="EMBL" id="PSR78118.1"/>
    </source>
</evidence>
<dbReference type="Proteomes" id="UP000241462">
    <property type="component" value="Unassembled WGS sequence"/>
</dbReference>
<feature type="region of interest" description="Disordered" evidence="1">
    <location>
        <begin position="391"/>
        <end position="426"/>
    </location>
</feature>
<feature type="compositionally biased region" description="Basic and acidic residues" evidence="1">
    <location>
        <begin position="143"/>
        <end position="153"/>
    </location>
</feature>